<evidence type="ECO:0000313" key="2">
    <source>
        <dbReference type="EMBL" id="TNN88472.1"/>
    </source>
</evidence>
<feature type="compositionally biased region" description="Basic and acidic residues" evidence="1">
    <location>
        <begin position="61"/>
        <end position="71"/>
    </location>
</feature>
<dbReference type="AlphaFoldDB" id="A0A4Z2JGV4"/>
<protein>
    <submittedName>
        <fullName evidence="2">Uncharacterized protein</fullName>
    </submittedName>
</protein>
<proteinExistence type="predicted"/>
<gene>
    <name evidence="2" type="ORF">EYF80_001254</name>
</gene>
<feature type="region of interest" description="Disordered" evidence="1">
    <location>
        <begin position="52"/>
        <end position="72"/>
    </location>
</feature>
<name>A0A4Z2JGV4_9TELE</name>
<organism evidence="2 3">
    <name type="scientific">Liparis tanakae</name>
    <name type="common">Tanaka's snailfish</name>
    <dbReference type="NCBI Taxonomy" id="230148"/>
    <lineage>
        <taxon>Eukaryota</taxon>
        <taxon>Metazoa</taxon>
        <taxon>Chordata</taxon>
        <taxon>Craniata</taxon>
        <taxon>Vertebrata</taxon>
        <taxon>Euteleostomi</taxon>
        <taxon>Actinopterygii</taxon>
        <taxon>Neopterygii</taxon>
        <taxon>Teleostei</taxon>
        <taxon>Neoteleostei</taxon>
        <taxon>Acanthomorphata</taxon>
        <taxon>Eupercaria</taxon>
        <taxon>Perciformes</taxon>
        <taxon>Cottioidei</taxon>
        <taxon>Cottales</taxon>
        <taxon>Liparidae</taxon>
        <taxon>Liparis</taxon>
    </lineage>
</organism>
<feature type="region of interest" description="Disordered" evidence="1">
    <location>
        <begin position="1"/>
        <end position="20"/>
    </location>
</feature>
<evidence type="ECO:0000313" key="3">
    <source>
        <dbReference type="Proteomes" id="UP000314294"/>
    </source>
</evidence>
<dbReference type="Proteomes" id="UP000314294">
    <property type="component" value="Unassembled WGS sequence"/>
</dbReference>
<evidence type="ECO:0000256" key="1">
    <source>
        <dbReference type="SAM" id="MobiDB-lite"/>
    </source>
</evidence>
<keyword evidence="3" id="KW-1185">Reference proteome</keyword>
<sequence>MKDNTCQHLRSETSHQRESSCRGLVATKELRGRRTRLRGASARLHSFRMALFSPNEGPQRAADKTRDKGRAPDCLSRCAAEGLTPSGHSGHLSGGRDDTILEKFKEKTATLPLEKKKKKKKVNGVVR</sequence>
<accession>A0A4Z2JGV4</accession>
<dbReference type="EMBL" id="SRLO01000005">
    <property type="protein sequence ID" value="TNN88472.1"/>
    <property type="molecule type" value="Genomic_DNA"/>
</dbReference>
<comment type="caution">
    <text evidence="2">The sequence shown here is derived from an EMBL/GenBank/DDBJ whole genome shotgun (WGS) entry which is preliminary data.</text>
</comment>
<reference evidence="2 3" key="1">
    <citation type="submission" date="2019-03" db="EMBL/GenBank/DDBJ databases">
        <title>First draft genome of Liparis tanakae, snailfish: a comprehensive survey of snailfish specific genes.</title>
        <authorList>
            <person name="Kim W."/>
            <person name="Song I."/>
            <person name="Jeong J.-H."/>
            <person name="Kim D."/>
            <person name="Kim S."/>
            <person name="Ryu S."/>
            <person name="Song J.Y."/>
            <person name="Lee S.K."/>
        </authorList>
    </citation>
    <scope>NUCLEOTIDE SEQUENCE [LARGE SCALE GENOMIC DNA]</scope>
    <source>
        <tissue evidence="2">Muscle</tissue>
    </source>
</reference>